<feature type="compositionally biased region" description="Polar residues" evidence="6">
    <location>
        <begin position="471"/>
        <end position="485"/>
    </location>
</feature>
<protein>
    <submittedName>
        <fullName evidence="9">Permease of the major facilitator superfamily</fullName>
    </submittedName>
</protein>
<dbReference type="InterPro" id="IPR020846">
    <property type="entry name" value="MFS_dom"/>
</dbReference>
<name>A0A0F7SR96_PHARH</name>
<feature type="transmembrane region" description="Helical" evidence="7">
    <location>
        <begin position="314"/>
        <end position="334"/>
    </location>
</feature>
<evidence type="ECO:0000256" key="7">
    <source>
        <dbReference type="SAM" id="Phobius"/>
    </source>
</evidence>
<evidence type="ECO:0000256" key="4">
    <source>
        <dbReference type="ARBA" id="ARBA00022989"/>
    </source>
</evidence>
<evidence type="ECO:0000256" key="3">
    <source>
        <dbReference type="ARBA" id="ARBA00022692"/>
    </source>
</evidence>
<accession>A0A0F7SR96</accession>
<feature type="transmembrane region" description="Helical" evidence="7">
    <location>
        <begin position="45"/>
        <end position="63"/>
    </location>
</feature>
<feature type="transmembrane region" description="Helical" evidence="7">
    <location>
        <begin position="206"/>
        <end position="228"/>
    </location>
</feature>
<feature type="transmembrane region" description="Helical" evidence="7">
    <location>
        <begin position="173"/>
        <end position="194"/>
    </location>
</feature>
<evidence type="ECO:0000259" key="8">
    <source>
        <dbReference type="PROSITE" id="PS50850"/>
    </source>
</evidence>
<keyword evidence="2" id="KW-0813">Transport</keyword>
<evidence type="ECO:0000256" key="6">
    <source>
        <dbReference type="SAM" id="MobiDB-lite"/>
    </source>
</evidence>
<reference evidence="9" key="1">
    <citation type="submission" date="2014-08" db="EMBL/GenBank/DDBJ databases">
        <authorList>
            <person name="Sharma Rahul"/>
            <person name="Thines Marco"/>
        </authorList>
    </citation>
    <scope>NUCLEOTIDE SEQUENCE</scope>
</reference>
<dbReference type="GO" id="GO:0022857">
    <property type="term" value="F:transmembrane transporter activity"/>
    <property type="evidence" value="ECO:0007669"/>
    <property type="project" value="InterPro"/>
</dbReference>
<dbReference type="Pfam" id="PF07690">
    <property type="entry name" value="MFS_1"/>
    <property type="match status" value="1"/>
</dbReference>
<evidence type="ECO:0000256" key="1">
    <source>
        <dbReference type="ARBA" id="ARBA00004141"/>
    </source>
</evidence>
<feature type="transmembrane region" description="Helical" evidence="7">
    <location>
        <begin position="433"/>
        <end position="453"/>
    </location>
</feature>
<dbReference type="FunFam" id="1.20.1250.20:FF:000034">
    <property type="entry name" value="MFS general substrate transporter"/>
    <property type="match status" value="1"/>
</dbReference>
<dbReference type="Gene3D" id="1.20.1250.20">
    <property type="entry name" value="MFS general substrate transporter like domains"/>
    <property type="match status" value="2"/>
</dbReference>
<sequence length="517" mass="57029">MNEKHDDPKAEINYIENASPGTSPLDDFPGINDIDEKKLMRKIDWVLLPWLSVLYLLSFLDRTAIGNAKTFHMATDLKLTDQQYLLCLTIFFIPYALFEPPSNVLLKKLSPRVWLTSIMVLWGIAMIAQGLVKNFQQLMVVRTLLGIFEAGLFPGVNYYLSCWYKRNEFGLRASIFFSAATVSGAMGGLLAAAISNMNGVGGKPAWAWIFILEGILTVVAALISPFLIQNFPDTATFLNPAERAFVIRRLQTGDIVSAGGEKFHWSSIIASLKDWKTYVGMIIYAGVDGPLYAFSLFTPSIIKELGYTAVKANLISVPVYVFACILTVAVGFSADRTKKRGVYNLICLSAGMAGYIILIVSRKPALSYFAIYLAAAGIYPLIPNTIAWVSNNTEGSYKRSLTMGLVIGFGNLNGAVTSNIYRAKDLPWYKMGHGIVLCYIGLGFTFSALYMFLLSRENKKRDRGERDEHIQGQTVPTDSIGSSSAVKGKGKIYESEDQARAELGDAYSGYRSLCLST</sequence>
<feature type="transmembrane region" description="Helical" evidence="7">
    <location>
        <begin position="401"/>
        <end position="421"/>
    </location>
</feature>
<dbReference type="InterPro" id="IPR036259">
    <property type="entry name" value="MFS_trans_sf"/>
</dbReference>
<feature type="transmembrane region" description="Helical" evidence="7">
    <location>
        <begin position="113"/>
        <end position="132"/>
    </location>
</feature>
<evidence type="ECO:0000256" key="2">
    <source>
        <dbReference type="ARBA" id="ARBA00022448"/>
    </source>
</evidence>
<dbReference type="FunFam" id="1.20.1250.20:FF:000068">
    <property type="entry name" value="MFS general substrate transporter"/>
    <property type="match status" value="1"/>
</dbReference>
<dbReference type="PANTHER" id="PTHR43791:SF19">
    <property type="entry name" value="TRANSPORTER, PUTATIVE (AFU_ORTHOLOGUE AFUA_1G01812)-RELATED"/>
    <property type="match status" value="1"/>
</dbReference>
<dbReference type="EMBL" id="LN483142">
    <property type="protein sequence ID" value="CED83264.1"/>
    <property type="molecule type" value="Genomic_DNA"/>
</dbReference>
<feature type="domain" description="Major facilitator superfamily (MFS) profile" evidence="8">
    <location>
        <begin position="47"/>
        <end position="459"/>
    </location>
</feature>
<dbReference type="GO" id="GO:0016020">
    <property type="term" value="C:membrane"/>
    <property type="evidence" value="ECO:0007669"/>
    <property type="project" value="UniProtKB-SubCell"/>
</dbReference>
<dbReference type="PROSITE" id="PS50850">
    <property type="entry name" value="MFS"/>
    <property type="match status" value="1"/>
</dbReference>
<feature type="transmembrane region" description="Helical" evidence="7">
    <location>
        <begin position="341"/>
        <end position="360"/>
    </location>
</feature>
<feature type="transmembrane region" description="Helical" evidence="7">
    <location>
        <begin position="138"/>
        <end position="161"/>
    </location>
</feature>
<feature type="region of interest" description="Disordered" evidence="6">
    <location>
        <begin position="463"/>
        <end position="491"/>
    </location>
</feature>
<feature type="transmembrane region" description="Helical" evidence="7">
    <location>
        <begin position="83"/>
        <end position="101"/>
    </location>
</feature>
<dbReference type="SUPFAM" id="SSF103473">
    <property type="entry name" value="MFS general substrate transporter"/>
    <property type="match status" value="1"/>
</dbReference>
<keyword evidence="3 7" id="KW-0812">Transmembrane</keyword>
<comment type="subcellular location">
    <subcellularLocation>
        <location evidence="1">Membrane</location>
        <topology evidence="1">Multi-pass membrane protein</topology>
    </subcellularLocation>
</comment>
<feature type="transmembrane region" description="Helical" evidence="7">
    <location>
        <begin position="366"/>
        <end position="389"/>
    </location>
</feature>
<keyword evidence="5 7" id="KW-0472">Membrane</keyword>
<dbReference type="PANTHER" id="PTHR43791">
    <property type="entry name" value="PERMEASE-RELATED"/>
    <property type="match status" value="1"/>
</dbReference>
<feature type="transmembrane region" description="Helical" evidence="7">
    <location>
        <begin position="281"/>
        <end position="302"/>
    </location>
</feature>
<dbReference type="InterPro" id="IPR011701">
    <property type="entry name" value="MFS"/>
</dbReference>
<proteinExistence type="predicted"/>
<evidence type="ECO:0000256" key="5">
    <source>
        <dbReference type="ARBA" id="ARBA00023136"/>
    </source>
</evidence>
<evidence type="ECO:0000313" key="9">
    <source>
        <dbReference type="EMBL" id="CED83264.1"/>
    </source>
</evidence>
<dbReference type="AlphaFoldDB" id="A0A0F7SR96"/>
<keyword evidence="4 7" id="KW-1133">Transmembrane helix</keyword>
<organism evidence="9">
    <name type="scientific">Phaffia rhodozyma</name>
    <name type="common">Yeast</name>
    <name type="synonym">Xanthophyllomyces dendrorhous</name>
    <dbReference type="NCBI Taxonomy" id="264483"/>
    <lineage>
        <taxon>Eukaryota</taxon>
        <taxon>Fungi</taxon>
        <taxon>Dikarya</taxon>
        <taxon>Basidiomycota</taxon>
        <taxon>Agaricomycotina</taxon>
        <taxon>Tremellomycetes</taxon>
        <taxon>Cystofilobasidiales</taxon>
        <taxon>Mrakiaceae</taxon>
        <taxon>Phaffia</taxon>
    </lineage>
</organism>